<feature type="chain" id="PRO_5024310889" evidence="1">
    <location>
        <begin position="35"/>
        <end position="160"/>
    </location>
</feature>
<dbReference type="Pfam" id="PF07603">
    <property type="entry name" value="Lcl_C"/>
    <property type="match status" value="1"/>
</dbReference>
<protein>
    <submittedName>
        <fullName evidence="3">DUF1566 domain-containing protein</fullName>
    </submittedName>
</protein>
<evidence type="ECO:0000256" key="1">
    <source>
        <dbReference type="SAM" id="SignalP"/>
    </source>
</evidence>
<proteinExistence type="predicted"/>
<evidence type="ECO:0000313" key="4">
    <source>
        <dbReference type="Proteomes" id="UP000321899"/>
    </source>
</evidence>
<reference evidence="3 4" key="1">
    <citation type="submission" date="2019-06" db="EMBL/GenBank/DDBJ databases">
        <title>Desulfobotulus mexicanus sp. nov., a novel sulfate-reducing bacterium isolated from the sediment of an alkaline crater lake in Mexico.</title>
        <authorList>
            <person name="Hirschler-Rea A."/>
        </authorList>
    </citation>
    <scope>NUCLEOTIDE SEQUENCE [LARGE SCALE GENOMIC DNA]</scope>
    <source>
        <strain evidence="3 4">PAR22N</strain>
    </source>
</reference>
<dbReference type="RefSeq" id="WP_139450922.1">
    <property type="nucleotide sequence ID" value="NZ_VDMB01000043.1"/>
</dbReference>
<evidence type="ECO:0000259" key="2">
    <source>
        <dbReference type="Pfam" id="PF07603"/>
    </source>
</evidence>
<keyword evidence="4" id="KW-1185">Reference proteome</keyword>
<name>A0A5S5MC29_9BACT</name>
<dbReference type="InterPro" id="IPR011460">
    <property type="entry name" value="Lcl_C"/>
</dbReference>
<accession>A0A5S5MC29</accession>
<dbReference type="OrthoDB" id="9793251at2"/>
<feature type="domain" description="Lcl C-terminal" evidence="2">
    <location>
        <begin position="49"/>
        <end position="157"/>
    </location>
</feature>
<comment type="caution">
    <text evidence="3">The sequence shown here is derived from an EMBL/GenBank/DDBJ whole genome shotgun (WGS) entry which is preliminary data.</text>
</comment>
<keyword evidence="1" id="KW-0732">Signal</keyword>
<dbReference type="AlphaFoldDB" id="A0A5S5MC29"/>
<gene>
    <name evidence="3" type="ORF">FIM25_16310</name>
</gene>
<evidence type="ECO:0000313" key="3">
    <source>
        <dbReference type="EMBL" id="TYT73209.1"/>
    </source>
</evidence>
<organism evidence="3 4">
    <name type="scientific">Desulfobotulus mexicanus</name>
    <dbReference type="NCBI Taxonomy" id="2586642"/>
    <lineage>
        <taxon>Bacteria</taxon>
        <taxon>Pseudomonadati</taxon>
        <taxon>Thermodesulfobacteriota</taxon>
        <taxon>Desulfobacteria</taxon>
        <taxon>Desulfobacterales</taxon>
        <taxon>Desulfobacteraceae</taxon>
        <taxon>Desulfobotulus</taxon>
    </lineage>
</organism>
<sequence length="160" mass="18271">MKEKRVQMKGCFKKNLLIVMGLLMFYCSAGVVQAGNTRFQEVEGSNGSIVRDNNTRLEWQRCPHGQSWTGSGCSGTAWEGPWDYAMRITASAGFRVPTIDELKTLAPYDQNIFPGVYGFWSSSPYAYDSDYAWYLSFSYRHVYGNYKSYAYRVRLVRGGQ</sequence>
<feature type="signal peptide" evidence="1">
    <location>
        <begin position="1"/>
        <end position="34"/>
    </location>
</feature>
<dbReference type="EMBL" id="VDMB01000043">
    <property type="protein sequence ID" value="TYT73209.1"/>
    <property type="molecule type" value="Genomic_DNA"/>
</dbReference>
<dbReference type="Proteomes" id="UP000321899">
    <property type="component" value="Unassembled WGS sequence"/>
</dbReference>